<dbReference type="CDD" id="cd09641">
    <property type="entry name" value="Cas3''_I"/>
    <property type="match status" value="1"/>
</dbReference>
<accession>A0AAU8IIB4</accession>
<evidence type="ECO:0000256" key="6">
    <source>
        <dbReference type="ARBA" id="ARBA00022801"/>
    </source>
</evidence>
<keyword evidence="3" id="KW-0540">Nuclease</keyword>
<dbReference type="InterPro" id="IPR006474">
    <property type="entry name" value="Helicase_Cas3_CRISPR-ass_core"/>
</dbReference>
<keyword evidence="9" id="KW-0051">Antiviral defense</keyword>
<evidence type="ECO:0000256" key="8">
    <source>
        <dbReference type="ARBA" id="ARBA00022840"/>
    </source>
</evidence>
<protein>
    <submittedName>
        <fullName evidence="12">CRISPR-associated helicase Cas3</fullName>
    </submittedName>
</protein>
<keyword evidence="5" id="KW-0547">Nucleotide-binding</keyword>
<dbReference type="Gene3D" id="1.10.3210.30">
    <property type="match status" value="1"/>
</dbReference>
<dbReference type="RefSeq" id="WP_353949168.1">
    <property type="nucleotide sequence ID" value="NZ_CP159510.1"/>
</dbReference>
<dbReference type="NCBIfam" id="TIGR01587">
    <property type="entry name" value="cas3_core"/>
    <property type="match status" value="1"/>
</dbReference>
<dbReference type="InterPro" id="IPR038257">
    <property type="entry name" value="CRISPR-assoc_Cas3_HD_sf"/>
</dbReference>
<dbReference type="PROSITE" id="PS51192">
    <property type="entry name" value="HELICASE_ATP_BIND_1"/>
    <property type="match status" value="1"/>
</dbReference>
<dbReference type="InterPro" id="IPR014001">
    <property type="entry name" value="Helicase_ATP-bd"/>
</dbReference>
<dbReference type="Gene3D" id="3.40.50.300">
    <property type="entry name" value="P-loop containing nucleotide triphosphate hydrolases"/>
    <property type="match status" value="1"/>
</dbReference>
<dbReference type="NCBIfam" id="TIGR01596">
    <property type="entry name" value="cas3_HD"/>
    <property type="match status" value="1"/>
</dbReference>
<gene>
    <name evidence="12" type="primary">cas3</name>
    <name evidence="12" type="ORF">ABNN70_06490</name>
</gene>
<evidence type="ECO:0000259" key="10">
    <source>
        <dbReference type="PROSITE" id="PS51192"/>
    </source>
</evidence>
<keyword evidence="8" id="KW-0067">ATP-binding</keyword>
<dbReference type="GO" id="GO:0004386">
    <property type="term" value="F:helicase activity"/>
    <property type="evidence" value="ECO:0007669"/>
    <property type="project" value="UniProtKB-KW"/>
</dbReference>
<dbReference type="Pfam" id="PF00270">
    <property type="entry name" value="DEAD"/>
    <property type="match status" value="1"/>
</dbReference>
<dbReference type="Pfam" id="PF22590">
    <property type="entry name" value="Cas3-like_C_2"/>
    <property type="match status" value="1"/>
</dbReference>
<proteinExistence type="inferred from homology"/>
<dbReference type="AlphaFoldDB" id="A0AAU8IIB4"/>
<reference evidence="12" key="1">
    <citation type="submission" date="2024-06" db="EMBL/GenBank/DDBJ databases">
        <authorList>
            <person name="Fan A."/>
            <person name="Zhang F.Y."/>
            <person name="Zhang L."/>
        </authorList>
    </citation>
    <scope>NUCLEOTIDE SEQUENCE</scope>
    <source>
        <strain evidence="12">Y61</strain>
    </source>
</reference>
<comment type="similarity">
    <text evidence="2">In the central section; belongs to the CRISPR-associated helicase Cas3 family.</text>
</comment>
<evidence type="ECO:0000256" key="9">
    <source>
        <dbReference type="ARBA" id="ARBA00023118"/>
    </source>
</evidence>
<dbReference type="InterPro" id="IPR027417">
    <property type="entry name" value="P-loop_NTPase"/>
</dbReference>
<organism evidence="12">
    <name type="scientific">Sporolactobacillus sp. Y61</name>
    <dbReference type="NCBI Taxonomy" id="3160863"/>
    <lineage>
        <taxon>Bacteria</taxon>
        <taxon>Bacillati</taxon>
        <taxon>Bacillota</taxon>
        <taxon>Bacilli</taxon>
        <taxon>Bacillales</taxon>
        <taxon>Sporolactobacillaceae</taxon>
        <taxon>Sporolactobacillus</taxon>
    </lineage>
</organism>
<evidence type="ECO:0000256" key="1">
    <source>
        <dbReference type="ARBA" id="ARBA00006847"/>
    </source>
</evidence>
<dbReference type="InterPro" id="IPR006483">
    <property type="entry name" value="CRISPR-assoc_Cas3_HD"/>
</dbReference>
<dbReference type="GO" id="GO:0046872">
    <property type="term" value="F:metal ion binding"/>
    <property type="evidence" value="ECO:0007669"/>
    <property type="project" value="UniProtKB-KW"/>
</dbReference>
<evidence type="ECO:0000256" key="4">
    <source>
        <dbReference type="ARBA" id="ARBA00022723"/>
    </source>
</evidence>
<comment type="similarity">
    <text evidence="1">In the N-terminal section; belongs to the CRISPR-associated nuclease Cas3-HD family.</text>
</comment>
<evidence type="ECO:0000259" key="11">
    <source>
        <dbReference type="PROSITE" id="PS51643"/>
    </source>
</evidence>
<dbReference type="PROSITE" id="PS51643">
    <property type="entry name" value="HD_CAS3"/>
    <property type="match status" value="1"/>
</dbReference>
<name>A0AAU8IIB4_9BACL</name>
<dbReference type="GO" id="GO:0016787">
    <property type="term" value="F:hydrolase activity"/>
    <property type="evidence" value="ECO:0007669"/>
    <property type="project" value="UniProtKB-KW"/>
</dbReference>
<evidence type="ECO:0000256" key="7">
    <source>
        <dbReference type="ARBA" id="ARBA00022806"/>
    </source>
</evidence>
<keyword evidence="4" id="KW-0479">Metal-binding</keyword>
<evidence type="ECO:0000256" key="2">
    <source>
        <dbReference type="ARBA" id="ARBA00009046"/>
    </source>
</evidence>
<dbReference type="InterPro" id="IPR054712">
    <property type="entry name" value="Cas3-like_dom"/>
</dbReference>
<evidence type="ECO:0000256" key="3">
    <source>
        <dbReference type="ARBA" id="ARBA00022722"/>
    </source>
</evidence>
<dbReference type="GO" id="GO:0051607">
    <property type="term" value="P:defense response to virus"/>
    <property type="evidence" value="ECO:0007669"/>
    <property type="project" value="UniProtKB-KW"/>
</dbReference>
<keyword evidence="7" id="KW-0347">Helicase</keyword>
<dbReference type="GO" id="GO:0003676">
    <property type="term" value="F:nucleic acid binding"/>
    <property type="evidence" value="ECO:0007669"/>
    <property type="project" value="InterPro"/>
</dbReference>
<feature type="domain" description="HD Cas3-type" evidence="11">
    <location>
        <begin position="16"/>
        <end position="238"/>
    </location>
</feature>
<feature type="domain" description="Helicase ATP-binding" evidence="10">
    <location>
        <begin position="305"/>
        <end position="502"/>
    </location>
</feature>
<sequence length="842" mass="99527">MWTSIRRLDDLLAHNSGERYETLQQHSDQTLFYYHQLEKIKHLDQILGHTISRIRFSGESLNQTIKSVLSEMFVKAVYWHDIGKINPAFQRQTLKNKKVAPLDYADTSHAMLSAILYLDLVWTKIDRLKADPKWTFLLRYFAFGFSYSVSRHHTGLLNIIGDDCEEKTYLNDLENYLTKLEAHPRLLRYYKKADRVLQAFPINKIRNTQAKVRHRVSPLTTYILIKLCYSCIVSCDFFATQRFMKNQEVPLYTLTDKDKKILYRYYANKPLYQSIRHYQDDVEHFNVEPINKLRSELFLESERQLRRHQNEHMFFLEAPTGSGKTNISINLSLTLLKNDADLQKVLYVFPFNTLTEQTKETLDDIFPKNLQQKYPVSIVNSAEPIMSKKKAAKASQEKIDYESELLKYQTIQYPFTLTSHVHLFNFLFGSTRQANLGLVHLANSVIILDEIQSYKNELWPAIAQLLYEYAQCLNIRMIIMSATLPKIDAFLPESRRFVNLVPRREKYFNDPLFKNRVHLNFKLLDCPRDALFDHMCQIIDHNGPKRYLFEFIYRSAARDFYDKFCEKYPDKLVIELTGDDNNYYRKEIIDQLNHTNNGQWALNDVIIVATQVIEAGLNIDMDIGFKDISLFDSEEQFLGRINRSCKRQGCTAYFFNYSDATVLYGQDSRLEYDLNDQSVRQALIEKNFKPLYEKAFQWIRPGDNDPLLSHIKRLRYKDVEDDMRLIDQVAVTLYLPYHLEINQRIIDGEKLWHDFRQLLRNRSLPYAEKTIKLSQIQVEMSYFTYPFYLKKGTLPLYADEEQIVGDLFYISCGSEYMKKDERTGYYKFDRKKYMADSGSDFL</sequence>
<dbReference type="EMBL" id="CP159510">
    <property type="protein sequence ID" value="XCJ18088.1"/>
    <property type="molecule type" value="Genomic_DNA"/>
</dbReference>
<evidence type="ECO:0000313" key="12">
    <source>
        <dbReference type="EMBL" id="XCJ18088.1"/>
    </source>
</evidence>
<dbReference type="GO" id="GO:0005524">
    <property type="term" value="F:ATP binding"/>
    <property type="evidence" value="ECO:0007669"/>
    <property type="project" value="UniProtKB-KW"/>
</dbReference>
<dbReference type="SMART" id="SM00487">
    <property type="entry name" value="DEXDc"/>
    <property type="match status" value="1"/>
</dbReference>
<dbReference type="GO" id="GO:0004518">
    <property type="term" value="F:nuclease activity"/>
    <property type="evidence" value="ECO:0007669"/>
    <property type="project" value="UniProtKB-KW"/>
</dbReference>
<evidence type="ECO:0000256" key="5">
    <source>
        <dbReference type="ARBA" id="ARBA00022741"/>
    </source>
</evidence>
<dbReference type="InterPro" id="IPR011545">
    <property type="entry name" value="DEAD/DEAH_box_helicase_dom"/>
</dbReference>
<dbReference type="SUPFAM" id="SSF52540">
    <property type="entry name" value="P-loop containing nucleoside triphosphate hydrolases"/>
    <property type="match status" value="1"/>
</dbReference>
<keyword evidence="6" id="KW-0378">Hydrolase</keyword>